<dbReference type="AlphaFoldDB" id="A0A455SMX9"/>
<protein>
    <submittedName>
        <fullName evidence="1">Uncharacterized protein</fullName>
    </submittedName>
</protein>
<name>A0A455SMX9_9CHLR</name>
<accession>A0A455SMX9</accession>
<organism evidence="1">
    <name type="scientific">Thermosporothrix sp. COM3</name>
    <dbReference type="NCBI Taxonomy" id="2490863"/>
    <lineage>
        <taxon>Bacteria</taxon>
        <taxon>Bacillati</taxon>
        <taxon>Chloroflexota</taxon>
        <taxon>Ktedonobacteria</taxon>
        <taxon>Ktedonobacterales</taxon>
        <taxon>Thermosporotrichaceae</taxon>
        <taxon>Thermosporothrix</taxon>
    </lineage>
</organism>
<sequence>MSLQPGSDCLLLAPFKEPHGAAVYQIHQNGRSLPRVQTLLSLIAKHTRRGQWNRLGTAS</sequence>
<dbReference type="EMBL" id="AP019376">
    <property type="protein sequence ID" value="BBH86424.1"/>
    <property type="molecule type" value="Genomic_DNA"/>
</dbReference>
<proteinExistence type="predicted"/>
<gene>
    <name evidence="1" type="ORF">KTC_11750</name>
</gene>
<reference evidence="1" key="1">
    <citation type="submission" date="2018-12" db="EMBL/GenBank/DDBJ databases">
        <title>Novel natural products biosynthetic potential of the class Ktedonobacteria.</title>
        <authorList>
            <person name="Zheng Y."/>
            <person name="Saitou A."/>
            <person name="Wang C.M."/>
            <person name="Toyoda A."/>
            <person name="Minakuchi Y."/>
            <person name="Sekiguchi Y."/>
            <person name="Ueda K."/>
            <person name="Takano H."/>
            <person name="Sakai Y."/>
            <person name="Yokota A."/>
            <person name="Yabe S."/>
        </authorList>
    </citation>
    <scope>NUCLEOTIDE SEQUENCE</scope>
    <source>
        <strain evidence="1">COM3</strain>
    </source>
</reference>
<evidence type="ECO:0000313" key="1">
    <source>
        <dbReference type="EMBL" id="BBH86424.1"/>
    </source>
</evidence>